<comment type="caution">
    <text evidence="2">The sequence shown here is derived from an EMBL/GenBank/DDBJ whole genome shotgun (WGS) entry which is preliminary data.</text>
</comment>
<keyword evidence="3" id="KW-1185">Reference proteome</keyword>
<name>A0A0F5JC96_9BACT</name>
<dbReference type="RefSeq" id="WP_225607927.1">
    <property type="nucleotide sequence ID" value="NZ_AUAE01000031.1"/>
</dbReference>
<gene>
    <name evidence="2" type="ORF">HMPREF1536_02971</name>
</gene>
<organism evidence="2 3">
    <name type="scientific">Parabacteroides gordonii MS-1 = DSM 23371</name>
    <dbReference type="NCBI Taxonomy" id="1203610"/>
    <lineage>
        <taxon>Bacteria</taxon>
        <taxon>Pseudomonadati</taxon>
        <taxon>Bacteroidota</taxon>
        <taxon>Bacteroidia</taxon>
        <taxon>Bacteroidales</taxon>
        <taxon>Tannerellaceae</taxon>
        <taxon>Parabacteroides</taxon>
    </lineage>
</organism>
<dbReference type="InterPro" id="IPR053830">
    <property type="entry name" value="DUF6922"/>
</dbReference>
<protein>
    <recommendedName>
        <fullName evidence="1">DUF6922 domain-containing protein</fullName>
    </recommendedName>
</protein>
<evidence type="ECO:0000313" key="3">
    <source>
        <dbReference type="Proteomes" id="UP000033035"/>
    </source>
</evidence>
<dbReference type="EMBL" id="AQHW01000015">
    <property type="protein sequence ID" value="KKB55501.1"/>
    <property type="molecule type" value="Genomic_DNA"/>
</dbReference>
<evidence type="ECO:0000259" key="1">
    <source>
        <dbReference type="Pfam" id="PF21956"/>
    </source>
</evidence>
<dbReference type="HOGENOM" id="CLU_153917_2_0_10"/>
<evidence type="ECO:0000313" key="2">
    <source>
        <dbReference type="EMBL" id="KKB55501.1"/>
    </source>
</evidence>
<reference evidence="2 3" key="1">
    <citation type="submission" date="2013-04" db="EMBL/GenBank/DDBJ databases">
        <title>The Genome Sequence of Parabacteroides gordonii DSM 23371.</title>
        <authorList>
            <consortium name="The Broad Institute Genomics Platform"/>
            <person name="Earl A."/>
            <person name="Ward D."/>
            <person name="Feldgarden M."/>
            <person name="Gevers D."/>
            <person name="Martens E."/>
            <person name="Sakamoto M."/>
            <person name="Benno Y."/>
            <person name="Suzuki N."/>
            <person name="Matsunaga N."/>
            <person name="Koshihara K."/>
            <person name="Seki M."/>
            <person name="Komiya H."/>
            <person name="Walker B."/>
            <person name="Young S."/>
            <person name="Zeng Q."/>
            <person name="Gargeya S."/>
            <person name="Fitzgerald M."/>
            <person name="Haas B."/>
            <person name="Abouelleil A."/>
            <person name="Allen A.W."/>
            <person name="Alvarado L."/>
            <person name="Arachchi H.M."/>
            <person name="Berlin A.M."/>
            <person name="Chapman S.B."/>
            <person name="Gainer-Dewar J."/>
            <person name="Goldberg J."/>
            <person name="Griggs A."/>
            <person name="Gujja S."/>
            <person name="Hansen M."/>
            <person name="Howarth C."/>
            <person name="Imamovic A."/>
            <person name="Ireland A."/>
            <person name="Larimer J."/>
            <person name="McCowan C."/>
            <person name="Murphy C."/>
            <person name="Pearson M."/>
            <person name="Poon T.W."/>
            <person name="Priest M."/>
            <person name="Roberts A."/>
            <person name="Saif S."/>
            <person name="Shea T."/>
            <person name="Sisk P."/>
            <person name="Sykes S."/>
            <person name="Wortman J."/>
            <person name="Nusbaum C."/>
            <person name="Birren B."/>
        </authorList>
    </citation>
    <scope>NUCLEOTIDE SEQUENCE [LARGE SCALE GENOMIC DNA]</scope>
    <source>
        <strain evidence="2 3">MS-1</strain>
    </source>
</reference>
<proteinExistence type="predicted"/>
<sequence>MEQSDNMVSNFIEKFSPHLFWDTDRSKLDWTKHRSYIVERVLEYGLFSDWQLLRSRLSVTEIAKLAKQFRQLDTKTLAFISAISNTPKEEFRCYNTKQSNQPHWNF</sequence>
<dbReference type="Proteomes" id="UP000033035">
    <property type="component" value="Unassembled WGS sequence"/>
</dbReference>
<dbReference type="Pfam" id="PF21956">
    <property type="entry name" value="DUF6922"/>
    <property type="match status" value="1"/>
</dbReference>
<dbReference type="STRING" id="1203610.HMPREF1536_02971"/>
<accession>A0A0F5JC96</accession>
<dbReference type="AlphaFoldDB" id="A0A0F5JC96"/>
<feature type="domain" description="DUF6922" evidence="1">
    <location>
        <begin position="15"/>
        <end position="64"/>
    </location>
</feature>